<feature type="domain" description="Outer membrane protein beta-barrel" evidence="1">
    <location>
        <begin position="201"/>
        <end position="379"/>
    </location>
</feature>
<gene>
    <name evidence="2" type="ORF">MUN80_24485</name>
</gene>
<dbReference type="InterPro" id="IPR025665">
    <property type="entry name" value="Beta-barrel_OMP_2"/>
</dbReference>
<proteinExistence type="predicted"/>
<organism evidence="2 3">
    <name type="scientific">Hymenobacter cellulosivorans</name>
    <dbReference type="NCBI Taxonomy" id="2932249"/>
    <lineage>
        <taxon>Bacteria</taxon>
        <taxon>Pseudomonadati</taxon>
        <taxon>Bacteroidota</taxon>
        <taxon>Cytophagia</taxon>
        <taxon>Cytophagales</taxon>
        <taxon>Hymenobacteraceae</taxon>
        <taxon>Hymenobacter</taxon>
    </lineage>
</organism>
<evidence type="ECO:0000259" key="1">
    <source>
        <dbReference type="Pfam" id="PF13568"/>
    </source>
</evidence>
<name>A0ABY4F9V7_9BACT</name>
<dbReference type="EMBL" id="CP095049">
    <property type="protein sequence ID" value="UOQ52887.1"/>
    <property type="molecule type" value="Genomic_DNA"/>
</dbReference>
<dbReference type="Pfam" id="PF13568">
    <property type="entry name" value="OMP_b-brl_2"/>
    <property type="match status" value="1"/>
</dbReference>
<evidence type="ECO:0000313" key="3">
    <source>
        <dbReference type="Proteomes" id="UP000831785"/>
    </source>
</evidence>
<reference evidence="2 3" key="1">
    <citation type="submission" date="2022-04" db="EMBL/GenBank/DDBJ databases">
        <title>Hymenobacter sp. isolated from the air.</title>
        <authorList>
            <person name="Won M."/>
            <person name="Lee C.-M."/>
            <person name="Woen H.-Y."/>
            <person name="Kwon S.-W."/>
        </authorList>
    </citation>
    <scope>NUCLEOTIDE SEQUENCE [LARGE SCALE GENOMIC DNA]</scope>
    <source>
        <strain evidence="3">5116 S-27</strain>
    </source>
</reference>
<accession>A0ABY4F9V7</accession>
<dbReference type="RefSeq" id="WP_244717324.1">
    <property type="nucleotide sequence ID" value="NZ_CP095049.1"/>
</dbReference>
<protein>
    <submittedName>
        <fullName evidence="2">PorT family protein</fullName>
    </submittedName>
</protein>
<evidence type="ECO:0000313" key="2">
    <source>
        <dbReference type="EMBL" id="UOQ52887.1"/>
    </source>
</evidence>
<keyword evidence="3" id="KW-1185">Reference proteome</keyword>
<dbReference type="Proteomes" id="UP000831785">
    <property type="component" value="Chromosome"/>
</dbReference>
<sequence length="409" mass="44203">MLLAAAPVLTPHAVQAQGGPQKGYIVPLVGDTVRGTIVLGRAQRNALQCEFKATGQTETKTYKVGELRGYGSPFLTYENQLVPRSADTATVLVPRYLEVVTRGPLTLYALSYEGKPRFFISGYRPGKMVELIQRTNTVRRGEQQFVVTQRLYQDTLAKAFQSCPEQARKAKYVGFGVNELGKIVLKYNACVAPGAAIKANSQHGNLALGVVGGVSVVNQLILGKNTGEDEVHWKYGGNAYISAGLAAVFTPGFKGAPFTIHSGLIYERSRTFTSDHNFFPTIASKQSTELQLNYLVVPAMVRYSVGHGVVRPYAEVGPSVRFLLHVGKDEKVYTLSSGSTQLPVVSPLLGEYNNFNFGIGGGLGAEMHLPNGQQIGLGIRAENVFGPSTYTSGSSVRSAVVVLEYIFTK</sequence>